<feature type="region of interest" description="Disordered" evidence="4">
    <location>
        <begin position="33"/>
        <end position="409"/>
    </location>
</feature>
<dbReference type="PANTHER" id="PTHR14369">
    <property type="entry name" value="SURFEIT LOCUS PROTEIN 6"/>
    <property type="match status" value="1"/>
</dbReference>
<feature type="compositionally biased region" description="Low complexity" evidence="4">
    <location>
        <begin position="285"/>
        <end position="316"/>
    </location>
</feature>
<dbReference type="GO" id="GO:0005730">
    <property type="term" value="C:nucleolus"/>
    <property type="evidence" value="ECO:0007669"/>
    <property type="project" value="TreeGrafter"/>
</dbReference>
<reference evidence="7" key="1">
    <citation type="submission" date="2023-01" db="EMBL/GenBank/DDBJ databases">
        <title>Exophiala dermititidis isolated from Cystic Fibrosis Patient.</title>
        <authorList>
            <person name="Kurbessoian T."/>
            <person name="Crocker A."/>
            <person name="Murante D."/>
            <person name="Hogan D.A."/>
            <person name="Stajich J.E."/>
        </authorList>
    </citation>
    <scope>NUCLEOTIDE SEQUENCE</scope>
    <source>
        <strain evidence="7">Ex8</strain>
    </source>
</reference>
<feature type="compositionally biased region" description="Basic and acidic residues" evidence="4">
    <location>
        <begin position="329"/>
        <end position="384"/>
    </location>
</feature>
<keyword evidence="3" id="KW-0539">Nucleus</keyword>
<dbReference type="GO" id="GO:0003677">
    <property type="term" value="F:DNA binding"/>
    <property type="evidence" value="ECO:0007669"/>
    <property type="project" value="TreeGrafter"/>
</dbReference>
<organism evidence="7 8">
    <name type="scientific">Exophiala dermatitidis</name>
    <name type="common">Black yeast-like fungus</name>
    <name type="synonym">Wangiella dermatitidis</name>
    <dbReference type="NCBI Taxonomy" id="5970"/>
    <lineage>
        <taxon>Eukaryota</taxon>
        <taxon>Fungi</taxon>
        <taxon>Dikarya</taxon>
        <taxon>Ascomycota</taxon>
        <taxon>Pezizomycotina</taxon>
        <taxon>Eurotiomycetes</taxon>
        <taxon>Chaetothyriomycetidae</taxon>
        <taxon>Chaetothyriales</taxon>
        <taxon>Herpotrichiellaceae</taxon>
        <taxon>Exophiala</taxon>
    </lineage>
</organism>
<evidence type="ECO:0000256" key="4">
    <source>
        <dbReference type="SAM" id="MobiDB-lite"/>
    </source>
</evidence>
<feature type="region of interest" description="Disordered" evidence="4">
    <location>
        <begin position="422"/>
        <end position="450"/>
    </location>
</feature>
<dbReference type="Pfam" id="PF15459">
    <property type="entry name" value="RRP14"/>
    <property type="match status" value="1"/>
</dbReference>
<dbReference type="GO" id="GO:0003723">
    <property type="term" value="F:RNA binding"/>
    <property type="evidence" value="ECO:0007669"/>
    <property type="project" value="TreeGrafter"/>
</dbReference>
<feature type="compositionally biased region" description="Basic and acidic residues" evidence="4">
    <location>
        <begin position="168"/>
        <end position="181"/>
    </location>
</feature>
<dbReference type="Proteomes" id="UP001161757">
    <property type="component" value="Unassembled WGS sequence"/>
</dbReference>
<feature type="compositionally biased region" description="Basic residues" evidence="4">
    <location>
        <begin position="156"/>
        <end position="167"/>
    </location>
</feature>
<dbReference type="GO" id="GO:0042273">
    <property type="term" value="P:ribosomal large subunit biogenesis"/>
    <property type="evidence" value="ECO:0007669"/>
    <property type="project" value="TreeGrafter"/>
</dbReference>
<name>A0AAN6ISX5_EXODE</name>
<feature type="compositionally biased region" description="Basic and acidic residues" evidence="4">
    <location>
        <begin position="487"/>
        <end position="496"/>
    </location>
</feature>
<evidence type="ECO:0000256" key="2">
    <source>
        <dbReference type="ARBA" id="ARBA00005904"/>
    </source>
</evidence>
<dbReference type="EMBL" id="JAJGCB010000014">
    <property type="protein sequence ID" value="KAJ8989460.1"/>
    <property type="molecule type" value="Genomic_DNA"/>
</dbReference>
<feature type="domain" description="Ribosomal RNA-processing protein 14 N-terminal" evidence="6">
    <location>
        <begin position="8"/>
        <end position="58"/>
    </location>
</feature>
<dbReference type="GO" id="GO:0042274">
    <property type="term" value="P:ribosomal small subunit biogenesis"/>
    <property type="evidence" value="ECO:0007669"/>
    <property type="project" value="TreeGrafter"/>
</dbReference>
<feature type="domain" description="Ribosomal RNA-processing protein 14/surfeit locus protein 6 C-terminal" evidence="5">
    <location>
        <begin position="346"/>
        <end position="549"/>
    </location>
</feature>
<sequence>MPDELEERLKSHARAFDSLLSLIPANLYYGGDVSDQWQRKKQTPEQKRAAKMAKLDPDNWKSAKDLMDERAAAAALKRKRDDNEDAESVESADDDMSGLEQPKAIQDAQAGASKKRKTEGHNAPQSEKVKDATELKPTGETEEDSRRRKAELKAARRERKKERKAKAKEKLERQKARKMEGKQQVNGIETTTTSQKKAPKEELQLKEPITLDEPTPASTDKPADAVEETSQEEDEVSVASSDADHPEVFSPQHESGTSSISSIQGPAPEATVKPQSKVEPKRKPQTQAEPETQQQSSNRQQQQPTSTQTNTNTAQTPRERLQAAISQLRAERKADGPDGRAPKNRQELLEQRRRKEEERKAAKKEQKRREKEEEARRQDEEIARRFSPGGSGSLLASPRSPPTSNASENFNFSYGRIAFEDGTNLKLLDPNTPEVVEEHKKKGPRDPASALKVALAKKERLATLDEQKRAEIEQKDMWLNAKKRAHGEHVKDDTSLLKKALKRQQGQKRKSEREWNERLEGVQKAQEARQKKRTENLAKRKEEKGAKSAGPHKKKEKKVKRPGFEGSFKGRTGGKKK</sequence>
<dbReference type="InterPro" id="IPR007019">
    <property type="entry name" value="SURF6"/>
</dbReference>
<evidence type="ECO:0000259" key="6">
    <source>
        <dbReference type="Pfam" id="PF15459"/>
    </source>
</evidence>
<feature type="compositionally biased region" description="Low complexity" evidence="4">
    <location>
        <begin position="385"/>
        <end position="398"/>
    </location>
</feature>
<evidence type="ECO:0000313" key="7">
    <source>
        <dbReference type="EMBL" id="KAJ8989460.1"/>
    </source>
</evidence>
<feature type="compositionally biased region" description="Acidic residues" evidence="4">
    <location>
        <begin position="225"/>
        <end position="236"/>
    </location>
</feature>
<comment type="subcellular location">
    <subcellularLocation>
        <location evidence="1">Nucleus</location>
    </subcellularLocation>
</comment>
<evidence type="ECO:0008006" key="9">
    <source>
        <dbReference type="Google" id="ProtNLM"/>
    </source>
</evidence>
<feature type="compositionally biased region" description="Polar residues" evidence="4">
    <location>
        <begin position="252"/>
        <end position="264"/>
    </location>
</feature>
<feature type="compositionally biased region" description="Acidic residues" evidence="4">
    <location>
        <begin position="83"/>
        <end position="97"/>
    </location>
</feature>
<gene>
    <name evidence="7" type="ORF">HRR80_006697</name>
</gene>
<evidence type="ECO:0000313" key="8">
    <source>
        <dbReference type="Proteomes" id="UP001161757"/>
    </source>
</evidence>
<feature type="compositionally biased region" description="Polar residues" evidence="4">
    <location>
        <begin position="183"/>
        <end position="196"/>
    </location>
</feature>
<feature type="region of interest" description="Disordered" evidence="4">
    <location>
        <begin position="482"/>
        <end position="577"/>
    </location>
</feature>
<accession>A0AAN6ISX5</accession>
<feature type="compositionally biased region" description="Basic and acidic residues" evidence="4">
    <location>
        <begin position="127"/>
        <end position="139"/>
    </location>
</feature>
<evidence type="ECO:0000256" key="1">
    <source>
        <dbReference type="ARBA" id="ARBA00004123"/>
    </source>
</evidence>
<dbReference type="InterPro" id="IPR029188">
    <property type="entry name" value="Rrp14_N"/>
</dbReference>
<feature type="compositionally biased region" description="Basic residues" evidence="4">
    <location>
        <begin position="550"/>
        <end position="561"/>
    </location>
</feature>
<evidence type="ECO:0000256" key="3">
    <source>
        <dbReference type="ARBA" id="ARBA00023242"/>
    </source>
</evidence>
<comment type="similarity">
    <text evidence="2">Belongs to the SURF6 family.</text>
</comment>
<feature type="compositionally biased region" description="Basic residues" evidence="4">
    <location>
        <begin position="499"/>
        <end position="508"/>
    </location>
</feature>
<dbReference type="Pfam" id="PF04935">
    <property type="entry name" value="SURF6"/>
    <property type="match status" value="1"/>
</dbReference>
<evidence type="ECO:0000259" key="5">
    <source>
        <dbReference type="Pfam" id="PF04935"/>
    </source>
</evidence>
<dbReference type="AlphaFoldDB" id="A0AAN6ISX5"/>
<feature type="compositionally biased region" description="Basic and acidic residues" evidence="4">
    <location>
        <begin position="509"/>
        <end position="546"/>
    </location>
</feature>
<feature type="compositionally biased region" description="Basic and acidic residues" evidence="4">
    <location>
        <begin position="42"/>
        <end position="71"/>
    </location>
</feature>
<dbReference type="PANTHER" id="PTHR14369:SF0">
    <property type="entry name" value="SURFEIT LOCUS PROTEIN 6"/>
    <property type="match status" value="1"/>
</dbReference>
<dbReference type="InterPro" id="IPR029190">
    <property type="entry name" value="Rrp14/SURF6_C"/>
</dbReference>
<proteinExistence type="inferred from homology"/>
<protein>
    <recommendedName>
        <fullName evidence="9">Ribosomal RNA-processing protein 14/surfeit locus protein 6 C-terminal domain-containing protein</fullName>
    </recommendedName>
</protein>
<comment type="caution">
    <text evidence="7">The sequence shown here is derived from an EMBL/GenBank/DDBJ whole genome shotgun (WGS) entry which is preliminary data.</text>
</comment>